<sequence length="186" mass="20797">MKLIDENELPRSFLKISFAIGFILHLLSIIIRAFIIQNGPKLLLGLIPYMIMEIFFLYASSMTIYISQAPLGRPWMQLFSMVNVLSFMTLIGLLLTSDAVFGENLEETNLSTIKSLMKLLCITLLSGPLISNTSFLGFCCISKLPKGCFDLVQIQDCSSPSLKQKCIRNHELLSDSTEYATNLSSL</sequence>
<dbReference type="AlphaFoldDB" id="A0AAD1XZ23"/>
<organism evidence="2 3">
    <name type="scientific">Euplotes crassus</name>
    <dbReference type="NCBI Taxonomy" id="5936"/>
    <lineage>
        <taxon>Eukaryota</taxon>
        <taxon>Sar</taxon>
        <taxon>Alveolata</taxon>
        <taxon>Ciliophora</taxon>
        <taxon>Intramacronucleata</taxon>
        <taxon>Spirotrichea</taxon>
        <taxon>Hypotrichia</taxon>
        <taxon>Euplotida</taxon>
        <taxon>Euplotidae</taxon>
        <taxon>Moneuplotes</taxon>
    </lineage>
</organism>
<keyword evidence="3" id="KW-1185">Reference proteome</keyword>
<keyword evidence="1" id="KW-1133">Transmembrane helix</keyword>
<keyword evidence="1" id="KW-0812">Transmembrane</keyword>
<reference evidence="2" key="1">
    <citation type="submission" date="2023-07" db="EMBL/GenBank/DDBJ databases">
        <authorList>
            <consortium name="AG Swart"/>
            <person name="Singh M."/>
            <person name="Singh A."/>
            <person name="Seah K."/>
            <person name="Emmerich C."/>
        </authorList>
    </citation>
    <scope>NUCLEOTIDE SEQUENCE</scope>
    <source>
        <strain evidence="2">DP1</strain>
    </source>
</reference>
<feature type="transmembrane region" description="Helical" evidence="1">
    <location>
        <begin position="12"/>
        <end position="36"/>
    </location>
</feature>
<keyword evidence="1" id="KW-0472">Membrane</keyword>
<gene>
    <name evidence="2" type="ORF">ECRASSUSDP1_LOCUS23160</name>
</gene>
<feature type="transmembrane region" description="Helical" evidence="1">
    <location>
        <begin position="78"/>
        <end position="96"/>
    </location>
</feature>
<feature type="transmembrane region" description="Helical" evidence="1">
    <location>
        <begin position="42"/>
        <end position="66"/>
    </location>
</feature>
<evidence type="ECO:0000313" key="2">
    <source>
        <dbReference type="EMBL" id="CAI2381702.1"/>
    </source>
</evidence>
<feature type="transmembrane region" description="Helical" evidence="1">
    <location>
        <begin position="116"/>
        <end position="141"/>
    </location>
</feature>
<dbReference type="Proteomes" id="UP001295684">
    <property type="component" value="Unassembled WGS sequence"/>
</dbReference>
<protein>
    <submittedName>
        <fullName evidence="2">Uncharacterized protein</fullName>
    </submittedName>
</protein>
<proteinExistence type="predicted"/>
<name>A0AAD1XZ23_EUPCR</name>
<accession>A0AAD1XZ23</accession>
<evidence type="ECO:0000256" key="1">
    <source>
        <dbReference type="SAM" id="Phobius"/>
    </source>
</evidence>
<comment type="caution">
    <text evidence="2">The sequence shown here is derived from an EMBL/GenBank/DDBJ whole genome shotgun (WGS) entry which is preliminary data.</text>
</comment>
<evidence type="ECO:0000313" key="3">
    <source>
        <dbReference type="Proteomes" id="UP001295684"/>
    </source>
</evidence>
<dbReference type="EMBL" id="CAMPGE010023808">
    <property type="protein sequence ID" value="CAI2381702.1"/>
    <property type="molecule type" value="Genomic_DNA"/>
</dbReference>